<evidence type="ECO:0000313" key="8">
    <source>
        <dbReference type="Proteomes" id="UP000307943"/>
    </source>
</evidence>
<feature type="domain" description="RNA polymerase sigma-70 region 2" evidence="5">
    <location>
        <begin position="26"/>
        <end position="90"/>
    </location>
</feature>
<keyword evidence="2" id="KW-0805">Transcription regulation</keyword>
<reference evidence="7 8" key="1">
    <citation type="submission" date="2019-05" db="EMBL/GenBank/DDBJ databases">
        <title>We sequenced the genome of Paenibacillus hemerocallicola KCTC 33185 for further insight into its adaptation and study the phylogeny of Paenibacillus.</title>
        <authorList>
            <person name="Narsing Rao M.P."/>
        </authorList>
    </citation>
    <scope>NUCLEOTIDE SEQUENCE [LARGE SCALE GENOMIC DNA]</scope>
    <source>
        <strain evidence="7 8">KCTC 33185</strain>
    </source>
</reference>
<keyword evidence="4" id="KW-0804">Transcription</keyword>
<dbReference type="NCBIfam" id="TIGR02937">
    <property type="entry name" value="sigma70-ECF"/>
    <property type="match status" value="1"/>
</dbReference>
<dbReference type="PANTHER" id="PTHR43133:SF51">
    <property type="entry name" value="RNA POLYMERASE SIGMA FACTOR"/>
    <property type="match status" value="1"/>
</dbReference>
<dbReference type="Gene3D" id="1.10.10.10">
    <property type="entry name" value="Winged helix-like DNA-binding domain superfamily/Winged helix DNA-binding domain"/>
    <property type="match status" value="1"/>
</dbReference>
<proteinExistence type="inferred from homology"/>
<dbReference type="GO" id="GO:0003677">
    <property type="term" value="F:DNA binding"/>
    <property type="evidence" value="ECO:0007669"/>
    <property type="project" value="InterPro"/>
</dbReference>
<evidence type="ECO:0000256" key="3">
    <source>
        <dbReference type="ARBA" id="ARBA00023082"/>
    </source>
</evidence>
<dbReference type="InterPro" id="IPR007627">
    <property type="entry name" value="RNA_pol_sigma70_r2"/>
</dbReference>
<gene>
    <name evidence="7" type="ORF">FE784_39205</name>
</gene>
<evidence type="ECO:0000259" key="6">
    <source>
        <dbReference type="Pfam" id="PF08281"/>
    </source>
</evidence>
<dbReference type="Gene3D" id="1.10.1740.10">
    <property type="match status" value="1"/>
</dbReference>
<dbReference type="Proteomes" id="UP000307943">
    <property type="component" value="Unassembled WGS sequence"/>
</dbReference>
<organism evidence="7 8">
    <name type="scientific">Paenibacillus hemerocallicola</name>
    <dbReference type="NCBI Taxonomy" id="1172614"/>
    <lineage>
        <taxon>Bacteria</taxon>
        <taxon>Bacillati</taxon>
        <taxon>Bacillota</taxon>
        <taxon>Bacilli</taxon>
        <taxon>Bacillales</taxon>
        <taxon>Paenibacillaceae</taxon>
        <taxon>Paenibacillus</taxon>
    </lineage>
</organism>
<dbReference type="Pfam" id="PF04542">
    <property type="entry name" value="Sigma70_r2"/>
    <property type="match status" value="1"/>
</dbReference>
<dbReference type="EMBL" id="VDCQ01000112">
    <property type="protein sequence ID" value="TNJ55929.1"/>
    <property type="molecule type" value="Genomic_DNA"/>
</dbReference>
<dbReference type="AlphaFoldDB" id="A0A5C4SVT1"/>
<comment type="similarity">
    <text evidence="1">Belongs to the sigma-70 factor family. ECF subfamily.</text>
</comment>
<dbReference type="CDD" id="cd06171">
    <property type="entry name" value="Sigma70_r4"/>
    <property type="match status" value="1"/>
</dbReference>
<comment type="caution">
    <text evidence="7">The sequence shown here is derived from an EMBL/GenBank/DDBJ whole genome shotgun (WGS) entry which is preliminary data.</text>
</comment>
<dbReference type="InterPro" id="IPR013325">
    <property type="entry name" value="RNA_pol_sigma_r2"/>
</dbReference>
<feature type="domain" description="RNA polymerase sigma factor 70 region 4 type 2" evidence="6">
    <location>
        <begin position="139"/>
        <end position="189"/>
    </location>
</feature>
<dbReference type="SUPFAM" id="SSF88946">
    <property type="entry name" value="Sigma2 domain of RNA polymerase sigma factors"/>
    <property type="match status" value="1"/>
</dbReference>
<dbReference type="GO" id="GO:0016987">
    <property type="term" value="F:sigma factor activity"/>
    <property type="evidence" value="ECO:0007669"/>
    <property type="project" value="UniProtKB-KW"/>
</dbReference>
<dbReference type="PANTHER" id="PTHR43133">
    <property type="entry name" value="RNA POLYMERASE ECF-TYPE SIGMA FACTO"/>
    <property type="match status" value="1"/>
</dbReference>
<accession>A0A5C4SVT1</accession>
<dbReference type="RefSeq" id="WP_139607742.1">
    <property type="nucleotide sequence ID" value="NZ_VDCQ01000112.1"/>
</dbReference>
<evidence type="ECO:0000256" key="1">
    <source>
        <dbReference type="ARBA" id="ARBA00010641"/>
    </source>
</evidence>
<name>A0A5C4SVT1_9BACL</name>
<dbReference type="GO" id="GO:0006352">
    <property type="term" value="P:DNA-templated transcription initiation"/>
    <property type="evidence" value="ECO:0007669"/>
    <property type="project" value="InterPro"/>
</dbReference>
<evidence type="ECO:0000313" key="7">
    <source>
        <dbReference type="EMBL" id="TNJ55929.1"/>
    </source>
</evidence>
<dbReference type="InterPro" id="IPR014284">
    <property type="entry name" value="RNA_pol_sigma-70_dom"/>
</dbReference>
<dbReference type="OrthoDB" id="9795666at2"/>
<keyword evidence="3" id="KW-0731">Sigma factor</keyword>
<evidence type="ECO:0000259" key="5">
    <source>
        <dbReference type="Pfam" id="PF04542"/>
    </source>
</evidence>
<dbReference type="InterPro" id="IPR036388">
    <property type="entry name" value="WH-like_DNA-bd_sf"/>
</dbReference>
<sequence length="560" mass="62295">MIEEQRVDRDLVEKARSGDAESFGELVRRHRSLMLGWADRVVRNRTKAEDVVQDALLQTLKKIGSLDQPDKFVPWLRTLVRNQALMSIRGGSSKREVAFGDGWGDKENEAEREIGRRRSKDDVDDPQRAAIGRAAVVDVRKLLKRLSERERAVIEAHLIAGMPVQEVARMLDMTSGAVYTNVSRARKKLSEARYEDEIERYVSARRKAGKPTVRLVERARDCHRFAGAYNTMASMMLVTLATSGHRNVSLTDVMGATGHAFRIQVTADIGLSGPYAYDWKETMREGYRRLGYSVSLFGGAGALIEHPDDLIDALDDLFDSLEKGVPIVAWNVNNAEFGMIAGFDDDKRSWAVTDTSAADKKLAYSRLGRLREDTEWFAAVPGRRIDADRADLLSSLFAQTARHTRGVGREDGKLQSSYSLEGETAYRTWIRLLDRQSLRDPLGAAYNAAVLYEARKHATAYLRGMLESGYLSALCPSAVPAVTHAQRQYARVAACWEAVAKLFPLPYGADPTAPGPADRAARLLERACEAELAAADALEEAAGLISGNRNRAKRNFYKNK</sequence>
<dbReference type="InterPro" id="IPR013324">
    <property type="entry name" value="RNA_pol_sigma_r3/r4-like"/>
</dbReference>
<keyword evidence="8" id="KW-1185">Reference proteome</keyword>
<dbReference type="InterPro" id="IPR039425">
    <property type="entry name" value="RNA_pol_sigma-70-like"/>
</dbReference>
<protein>
    <submittedName>
        <fullName evidence="7">Sigma-70 family RNA polymerase sigma factor</fullName>
    </submittedName>
</protein>
<dbReference type="SUPFAM" id="SSF88659">
    <property type="entry name" value="Sigma3 and sigma4 domains of RNA polymerase sigma factors"/>
    <property type="match status" value="1"/>
</dbReference>
<evidence type="ECO:0000256" key="2">
    <source>
        <dbReference type="ARBA" id="ARBA00023015"/>
    </source>
</evidence>
<dbReference type="Pfam" id="PF08281">
    <property type="entry name" value="Sigma70_r4_2"/>
    <property type="match status" value="1"/>
</dbReference>
<dbReference type="InterPro" id="IPR013249">
    <property type="entry name" value="RNA_pol_sigma70_r4_t2"/>
</dbReference>
<evidence type="ECO:0000256" key="4">
    <source>
        <dbReference type="ARBA" id="ARBA00023163"/>
    </source>
</evidence>